<dbReference type="Pfam" id="PF07705">
    <property type="entry name" value="CARDB"/>
    <property type="match status" value="1"/>
</dbReference>
<dbReference type="InterPro" id="IPR011635">
    <property type="entry name" value="CARDB"/>
</dbReference>
<name>A0A2V2N4D3_9EURY</name>
<dbReference type="AlphaFoldDB" id="A0A2V2N4D3"/>
<dbReference type="Proteomes" id="UP000245934">
    <property type="component" value="Unassembled WGS sequence"/>
</dbReference>
<protein>
    <recommendedName>
        <fullName evidence="1">CARDB domain-containing protein</fullName>
    </recommendedName>
</protein>
<organism evidence="2 3">
    <name type="scientific">Methanospirillum stamsii</name>
    <dbReference type="NCBI Taxonomy" id="1277351"/>
    <lineage>
        <taxon>Archaea</taxon>
        <taxon>Methanobacteriati</taxon>
        <taxon>Methanobacteriota</taxon>
        <taxon>Stenosarchaea group</taxon>
        <taxon>Methanomicrobia</taxon>
        <taxon>Methanomicrobiales</taxon>
        <taxon>Methanospirillaceae</taxon>
        <taxon>Methanospirillum</taxon>
    </lineage>
</organism>
<dbReference type="Gene3D" id="2.60.40.10">
    <property type="entry name" value="Immunoglobulins"/>
    <property type="match status" value="1"/>
</dbReference>
<dbReference type="InterPro" id="IPR013783">
    <property type="entry name" value="Ig-like_fold"/>
</dbReference>
<accession>A0A2V2N4D3</accession>
<sequence>MTIRTGWVLMIVFLAFILPAHAAVNITSEGLIVSDTGYAGGSLTVIEVVKNAGEDESGPVTISYYLVNESEGSATKVPIGSADLESISSGGDYSSIKTFLLPLDLADGAYQFVREVMGKETTPVQQKTIQIADTMPDGSDADLAGSGVIIPDKAGPGDQIRVIAAVENRGGSDAGKFNVDLYLTNRSVRAAEPLLLGTWEVGSVPATGQASTTRTFTVPKGIIAGNYGMLMDVDPGNQVAERDEGNNDWYRDGVIRIIAGGSETITSPALINTTTSIVVVAQEMNITNQS</sequence>
<feature type="domain" description="CARDB" evidence="1">
    <location>
        <begin position="148"/>
        <end position="248"/>
    </location>
</feature>
<reference evidence="2 3" key="1">
    <citation type="submission" date="2018-05" db="EMBL/GenBank/DDBJ databases">
        <title>Draft genome of Methanospirillum stamsii Pt1.</title>
        <authorList>
            <person name="Dueholm M.S."/>
            <person name="Nielsen P.H."/>
            <person name="Bakmann L.F."/>
            <person name="Otzen D.E."/>
        </authorList>
    </citation>
    <scope>NUCLEOTIDE SEQUENCE [LARGE SCALE GENOMIC DNA]</scope>
    <source>
        <strain evidence="2 3">Pt1</strain>
    </source>
</reference>
<dbReference type="GeneID" id="97608859"/>
<evidence type="ECO:0000313" key="3">
    <source>
        <dbReference type="Proteomes" id="UP000245934"/>
    </source>
</evidence>
<dbReference type="RefSeq" id="WP_109940851.1">
    <property type="nucleotide sequence ID" value="NZ_CP176366.1"/>
</dbReference>
<evidence type="ECO:0000259" key="1">
    <source>
        <dbReference type="Pfam" id="PF07705"/>
    </source>
</evidence>
<evidence type="ECO:0000313" key="2">
    <source>
        <dbReference type="EMBL" id="PWR73440.1"/>
    </source>
</evidence>
<keyword evidence="3" id="KW-1185">Reference proteome</keyword>
<comment type="caution">
    <text evidence="2">The sequence shown here is derived from an EMBL/GenBank/DDBJ whole genome shotgun (WGS) entry which is preliminary data.</text>
</comment>
<proteinExistence type="predicted"/>
<dbReference type="OrthoDB" id="115549at2157"/>
<gene>
    <name evidence="2" type="ORF">DLD82_09305</name>
</gene>
<dbReference type="EMBL" id="QGMZ01000018">
    <property type="protein sequence ID" value="PWR73440.1"/>
    <property type="molecule type" value="Genomic_DNA"/>
</dbReference>